<keyword evidence="1" id="KW-0812">Transmembrane</keyword>
<dbReference type="Proteomes" id="UP000196258">
    <property type="component" value="Unassembled WGS sequence"/>
</dbReference>
<reference evidence="3" key="1">
    <citation type="submission" date="2017-04" db="EMBL/GenBank/DDBJ databases">
        <title>Function of individual gut microbiota members based on whole genome sequencing of pure cultures obtained from chicken caecum.</title>
        <authorList>
            <person name="Medvecky M."/>
            <person name="Cejkova D."/>
            <person name="Polansky O."/>
            <person name="Karasova D."/>
            <person name="Kubasova T."/>
            <person name="Cizek A."/>
            <person name="Rychlik I."/>
        </authorList>
    </citation>
    <scope>NUCLEOTIDE SEQUENCE [LARGE SCALE GENOMIC DNA]</scope>
    <source>
        <strain evidence="3">An149</strain>
    </source>
</reference>
<keyword evidence="1" id="KW-1133">Transmembrane helix</keyword>
<feature type="transmembrane region" description="Helical" evidence="1">
    <location>
        <begin position="12"/>
        <end position="30"/>
    </location>
</feature>
<sequence>MGKIKKFFSKPVFTLVCYAMAILTIIYLVYTVKLANDTVEMYITQGRLSWSANFLEIISFFISNCASYIFYSFAFIFFGRVIDGVRIKDNSKAEEIQEEVDEEIKDEVTEDNADKKVDNEEAGEKIIEKNVNDDEKSTDKIIEENIVEEVDNKEIDEKITDAANEDEN</sequence>
<dbReference type="AlphaFoldDB" id="A0A1Y4QMV8"/>
<evidence type="ECO:0000256" key="1">
    <source>
        <dbReference type="SAM" id="Phobius"/>
    </source>
</evidence>
<dbReference type="EMBL" id="NFLB01000001">
    <property type="protein sequence ID" value="OUQ06649.1"/>
    <property type="molecule type" value="Genomic_DNA"/>
</dbReference>
<gene>
    <name evidence="2" type="ORF">B5E91_01600</name>
</gene>
<dbReference type="RefSeq" id="WP_087254200.1">
    <property type="nucleotide sequence ID" value="NZ_NFLB01000001.1"/>
</dbReference>
<protein>
    <submittedName>
        <fullName evidence="2">Uncharacterized protein</fullName>
    </submittedName>
</protein>
<evidence type="ECO:0000313" key="3">
    <source>
        <dbReference type="Proteomes" id="UP000196258"/>
    </source>
</evidence>
<name>A0A1Y4QMV8_9FIRM</name>
<proteinExistence type="predicted"/>
<comment type="caution">
    <text evidence="2">The sequence shown here is derived from an EMBL/GenBank/DDBJ whole genome shotgun (WGS) entry which is preliminary data.</text>
</comment>
<keyword evidence="1" id="KW-0472">Membrane</keyword>
<feature type="transmembrane region" description="Helical" evidence="1">
    <location>
        <begin position="50"/>
        <end position="78"/>
    </location>
</feature>
<accession>A0A1Y4QMV8</accession>
<organism evidence="2 3">
    <name type="scientific">Thomasclavelia spiroformis</name>
    <dbReference type="NCBI Taxonomy" id="29348"/>
    <lineage>
        <taxon>Bacteria</taxon>
        <taxon>Bacillati</taxon>
        <taxon>Bacillota</taxon>
        <taxon>Erysipelotrichia</taxon>
        <taxon>Erysipelotrichales</taxon>
        <taxon>Coprobacillaceae</taxon>
        <taxon>Thomasclavelia</taxon>
    </lineage>
</organism>
<evidence type="ECO:0000313" key="2">
    <source>
        <dbReference type="EMBL" id="OUQ06649.1"/>
    </source>
</evidence>